<dbReference type="KEGG" id="als:DJ013_05040"/>
<sequence>MIIINRITTFAPSFEITEELDLNIYTMAVTRLKRKGLRNRAIANNKQAAIKRLTQKPEIQKVDVEELKASFAK</sequence>
<dbReference type="EMBL" id="CP029480">
    <property type="protein sequence ID" value="AWV97563.1"/>
    <property type="molecule type" value="Genomic_DNA"/>
</dbReference>
<dbReference type="Proteomes" id="UP000249873">
    <property type="component" value="Chromosome"/>
</dbReference>
<dbReference type="OrthoDB" id="983051at2"/>
<proteinExistence type="predicted"/>
<reference evidence="1 2" key="1">
    <citation type="submission" date="2018-05" db="EMBL/GenBank/DDBJ databases">
        <title>Complete genome sequence of Arcticibacterium luteifluviistationis SM1504T, a cytophagaceae bacterium isolated from Arctic surface seawater.</title>
        <authorList>
            <person name="Li Y."/>
            <person name="Qin Q.-L."/>
        </authorList>
    </citation>
    <scope>NUCLEOTIDE SEQUENCE [LARGE SCALE GENOMIC DNA]</scope>
    <source>
        <strain evidence="1 2">SM1504</strain>
    </source>
</reference>
<evidence type="ECO:0000313" key="2">
    <source>
        <dbReference type="Proteomes" id="UP000249873"/>
    </source>
</evidence>
<name>A0A2Z4G9G0_9BACT</name>
<accession>A0A2Z4G9G0</accession>
<keyword evidence="2" id="KW-1185">Reference proteome</keyword>
<organism evidence="1 2">
    <name type="scientific">Arcticibacterium luteifluviistationis</name>
    <dbReference type="NCBI Taxonomy" id="1784714"/>
    <lineage>
        <taxon>Bacteria</taxon>
        <taxon>Pseudomonadati</taxon>
        <taxon>Bacteroidota</taxon>
        <taxon>Cytophagia</taxon>
        <taxon>Cytophagales</taxon>
        <taxon>Leadbetterellaceae</taxon>
        <taxon>Arcticibacterium</taxon>
    </lineage>
</organism>
<protein>
    <submittedName>
        <fullName evidence="1">Uncharacterized protein</fullName>
    </submittedName>
</protein>
<gene>
    <name evidence="1" type="ORF">DJ013_05040</name>
</gene>
<evidence type="ECO:0000313" key="1">
    <source>
        <dbReference type="EMBL" id="AWV97563.1"/>
    </source>
</evidence>
<dbReference type="AlphaFoldDB" id="A0A2Z4G9G0"/>